<dbReference type="Gene3D" id="1.10.287.1490">
    <property type="match status" value="1"/>
</dbReference>
<dbReference type="SUPFAM" id="SSF90257">
    <property type="entry name" value="Myosin rod fragments"/>
    <property type="match status" value="1"/>
</dbReference>
<dbReference type="GO" id="GO:0030132">
    <property type="term" value="C:clathrin coat of coated pit"/>
    <property type="evidence" value="ECO:0007669"/>
    <property type="project" value="TreeGrafter"/>
</dbReference>
<evidence type="ECO:0000256" key="26">
    <source>
        <dbReference type="SAM" id="Coils"/>
    </source>
</evidence>
<dbReference type="SMART" id="SM00027">
    <property type="entry name" value="EH"/>
    <property type="match status" value="3"/>
</dbReference>
<keyword evidence="19" id="KW-0539">Nucleus</keyword>
<feature type="domain" description="EH" evidence="29">
    <location>
        <begin position="629"/>
        <end position="719"/>
    </location>
</feature>
<dbReference type="GO" id="GO:0006897">
    <property type="term" value="P:endocytosis"/>
    <property type="evidence" value="ECO:0007669"/>
    <property type="project" value="UniProtKB-KW"/>
</dbReference>
<keyword evidence="14 26" id="KW-0175">Coiled coil</keyword>
<evidence type="ECO:0000256" key="11">
    <source>
        <dbReference type="ARBA" id="ARBA00022824"/>
    </source>
</evidence>
<dbReference type="SUPFAM" id="SSF49899">
    <property type="entry name" value="Concanavalin A-like lectins/glucanases"/>
    <property type="match status" value="1"/>
</dbReference>
<evidence type="ECO:0000256" key="14">
    <source>
        <dbReference type="ARBA" id="ARBA00023054"/>
    </source>
</evidence>
<dbReference type="GO" id="GO:0006457">
    <property type="term" value="P:protein folding"/>
    <property type="evidence" value="ECO:0007669"/>
    <property type="project" value="InterPro"/>
</dbReference>
<evidence type="ECO:0000256" key="19">
    <source>
        <dbReference type="ARBA" id="ARBA00023242"/>
    </source>
</evidence>
<dbReference type="InterPro" id="IPR018159">
    <property type="entry name" value="Spectrin/alpha-actinin"/>
</dbReference>
<proteinExistence type="inferred from homology"/>
<evidence type="ECO:0000259" key="30">
    <source>
        <dbReference type="PROSITE" id="PS50222"/>
    </source>
</evidence>
<evidence type="ECO:0000256" key="21">
    <source>
        <dbReference type="ARBA" id="ARBA00059337"/>
    </source>
</evidence>
<dbReference type="CDD" id="cd00176">
    <property type="entry name" value="SPEC"/>
    <property type="match status" value="1"/>
</dbReference>
<organism evidence="31 32">
    <name type="scientific">Myotis brandtii</name>
    <name type="common">Brandt's bat</name>
    <dbReference type="NCBI Taxonomy" id="109478"/>
    <lineage>
        <taxon>Eukaryota</taxon>
        <taxon>Metazoa</taxon>
        <taxon>Chordata</taxon>
        <taxon>Craniata</taxon>
        <taxon>Vertebrata</taxon>
        <taxon>Euteleostomi</taxon>
        <taxon>Mammalia</taxon>
        <taxon>Eutheria</taxon>
        <taxon>Laurasiatheria</taxon>
        <taxon>Chiroptera</taxon>
        <taxon>Yangochiroptera</taxon>
        <taxon>Vespertilionidae</taxon>
        <taxon>Myotis</taxon>
    </lineage>
</organism>
<feature type="domain" description="EH" evidence="29">
    <location>
        <begin position="481"/>
        <end position="569"/>
    </location>
</feature>
<dbReference type="GO" id="GO:0051082">
    <property type="term" value="F:unfolded protein binding"/>
    <property type="evidence" value="ECO:0007669"/>
    <property type="project" value="InterPro"/>
</dbReference>
<evidence type="ECO:0000313" key="31">
    <source>
        <dbReference type="EMBL" id="EPQ01705.1"/>
    </source>
</evidence>
<keyword evidence="7" id="KW-0254">Endocytosis</keyword>
<dbReference type="Pfam" id="PF12763">
    <property type="entry name" value="EH"/>
    <property type="match status" value="3"/>
</dbReference>
<feature type="compositionally biased region" description="Basic and acidic residues" evidence="27">
    <location>
        <begin position="1029"/>
        <end position="1043"/>
    </location>
</feature>
<accession>S7MEU6</accession>
<feature type="region of interest" description="Disordered" evidence="27">
    <location>
        <begin position="1020"/>
        <end position="1264"/>
    </location>
</feature>
<dbReference type="PROSITE" id="PS00018">
    <property type="entry name" value="EF_HAND_1"/>
    <property type="match status" value="1"/>
</dbReference>
<feature type="compositionally biased region" description="Polar residues" evidence="27">
    <location>
        <begin position="1090"/>
        <end position="1103"/>
    </location>
</feature>
<comment type="subunit">
    <text evidence="22">Interacts with EPS15, AGFG1/HRB and AGFG2/HRBL. Associates with the clathrin-associated adapter protein complex 2 (AP-2). Interacts with FCHO1. Interacts with FCHO2. Interacts (via EH domains) with DAB2. Interacts with UBQLN1 (via ubiquitin-like domain). Interacts with CAVIN3 (via leucine-zipper domain). Interacts with REPS2.</text>
</comment>
<dbReference type="GO" id="GO:0005509">
    <property type="term" value="F:calcium ion binding"/>
    <property type="evidence" value="ECO:0007669"/>
    <property type="project" value="InterPro"/>
</dbReference>
<dbReference type="SMART" id="SM00054">
    <property type="entry name" value="EFh"/>
    <property type="match status" value="3"/>
</dbReference>
<dbReference type="GO" id="GO:0005788">
    <property type="term" value="C:endoplasmic reticulum lumen"/>
    <property type="evidence" value="ECO:0007669"/>
    <property type="project" value="UniProtKB-SubCell"/>
</dbReference>
<evidence type="ECO:0000256" key="1">
    <source>
        <dbReference type="ARBA" id="ARBA00004123"/>
    </source>
</evidence>
<feature type="signal peptide" evidence="28">
    <location>
        <begin position="1"/>
        <end position="19"/>
    </location>
</feature>
<feature type="coiled-coil region" evidence="26">
    <location>
        <begin position="740"/>
        <end position="907"/>
    </location>
</feature>
<dbReference type="FunFam" id="1.10.287.1490:FF:000002">
    <property type="entry name" value="epidermal growth factor receptor substrate 15-like 1 isoform X2"/>
    <property type="match status" value="1"/>
</dbReference>
<protein>
    <recommendedName>
        <fullName evidence="23">Epidermal growth factor receptor substrate 15-like 1</fullName>
    </recommendedName>
    <alternativeName>
        <fullName evidence="24">Eps15-related protein</fullName>
    </alternativeName>
</protein>
<gene>
    <name evidence="31" type="ORF">D623_10008331</name>
</gene>
<dbReference type="InterPro" id="IPR018124">
    <property type="entry name" value="Calret/calnex_CS"/>
</dbReference>
<evidence type="ECO:0000256" key="3">
    <source>
        <dbReference type="ARBA" id="ARBA00004319"/>
    </source>
</evidence>
<dbReference type="PRINTS" id="PR00626">
    <property type="entry name" value="CALRETICULIN"/>
</dbReference>
<keyword evidence="16 25" id="KW-1015">Disulfide bond</keyword>
<dbReference type="InterPro" id="IPR018247">
    <property type="entry name" value="EF_Hand_1_Ca_BS"/>
</dbReference>
<dbReference type="GO" id="GO:0005634">
    <property type="term" value="C:nucleus"/>
    <property type="evidence" value="ECO:0007669"/>
    <property type="project" value="UniProtKB-SubCell"/>
</dbReference>
<feature type="chain" id="PRO_5004554201" description="Epidermal growth factor receptor substrate 15-like 1" evidence="28">
    <location>
        <begin position="20"/>
        <end position="1314"/>
    </location>
</feature>
<keyword evidence="11" id="KW-0256">Endoplasmic reticulum</keyword>
<dbReference type="FunFam" id="1.10.238.10:FF:000026">
    <property type="entry name" value="Epidermal growth factor receptor pathway substrate 15-like 1"/>
    <property type="match status" value="2"/>
</dbReference>
<dbReference type="FunFam" id="2.60.120.200:FF:000122">
    <property type="entry name" value="Calreticulin 3"/>
    <property type="match status" value="1"/>
</dbReference>
<dbReference type="InterPro" id="IPR002048">
    <property type="entry name" value="EF_hand_dom"/>
</dbReference>
<evidence type="ECO:0000256" key="2">
    <source>
        <dbReference type="ARBA" id="ARBA00004202"/>
    </source>
</evidence>
<evidence type="ECO:0000256" key="8">
    <source>
        <dbReference type="ARBA" id="ARBA00022723"/>
    </source>
</evidence>
<evidence type="ECO:0000313" key="32">
    <source>
        <dbReference type="Proteomes" id="UP000052978"/>
    </source>
</evidence>
<dbReference type="eggNOG" id="KOG0998">
    <property type="taxonomic scope" value="Eukaryota"/>
</dbReference>
<dbReference type="CDD" id="cd00052">
    <property type="entry name" value="EH"/>
    <property type="match status" value="3"/>
</dbReference>
<dbReference type="PROSITE" id="PS50031">
    <property type="entry name" value="EH"/>
    <property type="match status" value="3"/>
</dbReference>
<feature type="region of interest" description="Disordered" evidence="27">
    <location>
        <begin position="575"/>
        <end position="614"/>
    </location>
</feature>
<feature type="domain" description="EF-hand" evidence="30">
    <location>
        <begin position="628"/>
        <end position="663"/>
    </location>
</feature>
<feature type="disulfide bond" evidence="25">
    <location>
        <begin position="105"/>
        <end position="137"/>
    </location>
</feature>
<dbReference type="FunFam" id="1.10.238.10:FF:000074">
    <property type="entry name" value="epidermal growth factor receptor substrate 15 isoform X1"/>
    <property type="match status" value="1"/>
</dbReference>
<keyword evidence="5" id="KW-1003">Cell membrane</keyword>
<evidence type="ECO:0000256" key="9">
    <source>
        <dbReference type="ARBA" id="ARBA00022729"/>
    </source>
</evidence>
<dbReference type="SUPFAM" id="SSF47473">
    <property type="entry name" value="EF-hand"/>
    <property type="match status" value="3"/>
</dbReference>
<evidence type="ECO:0000256" key="27">
    <source>
        <dbReference type="SAM" id="MobiDB-lite"/>
    </source>
</evidence>
<keyword evidence="10" id="KW-0677">Repeat</keyword>
<dbReference type="InterPro" id="IPR000261">
    <property type="entry name" value="EH_dom"/>
</dbReference>
<comment type="function">
    <text evidence="21">Seems to be a constitutive component of clathrin-coated pits that is required for receptor-mediated endocytosis. Involved in endocytosis of integrin beta-1 (ITGB1) and transferrin receptor (TFR); internalization of ITGB1 as DAB2-dependent cargo but not TFR seems to require association with DAB2.</text>
</comment>
<dbReference type="PANTHER" id="PTHR11216">
    <property type="entry name" value="EH DOMAIN"/>
    <property type="match status" value="1"/>
</dbReference>
<evidence type="ECO:0000256" key="12">
    <source>
        <dbReference type="ARBA" id="ARBA00022837"/>
    </source>
</evidence>
<keyword evidence="31" id="KW-0675">Receptor</keyword>
<feature type="domain" description="EH" evidence="29">
    <location>
        <begin position="369"/>
        <end position="458"/>
    </location>
</feature>
<keyword evidence="32" id="KW-1185">Reference proteome</keyword>
<evidence type="ECO:0000259" key="29">
    <source>
        <dbReference type="PROSITE" id="PS50031"/>
    </source>
</evidence>
<dbReference type="InterPro" id="IPR003903">
    <property type="entry name" value="UIM_dom"/>
</dbReference>
<sequence length="1314" mass="145490">MAAPWVLFYAVCVLRVVLATVYFQEEFLDGERWRNRWVQSTNDSQFGHFRLSSGKFYGHKEKDKGLQTTQNGRFYAISARFKPFSNKGKTLVIQYTVKHEQKMDCGGGYIKIFPSDVDQKNLSGKSQYYVMFGPDICGFDIKKVHVILHFKNQYHSNKKPIRCKVDGFTHLYTLILRPDLTYEVKIDGQVIESGSIEYDWNLTSLKKMEKSSAESKDWEQEEEDKLQVRSGTIFDNFLITDDEEYAENFGKATWGETKDPEREMDAIQAKEEVKKAREEDEEDLLMGSLGPLAPYCPPACCSLPLNSRLLSAAAEAVVGEAPSTAAVLTSIPLSSGPIGASSTSTASRCQHCVVDARHVPHHPLVIPTGNPLYESYYKQVDPAYTGRVGASEAALFLKKSGLSDIILGKIWDLADPEGKGFLDKQGFYVALRLVACAQSGHEVTLSNLNLNMPPPKFHDTSSPLMVTPPSAEALWAVRVEEKAKFDGIFESLLPINGLLSGDKVKPVLMNSKLPLDVLGRVWDLSDIDKDGHLDRDEFAVAMHLVYRALEKEPVPSVLPPSLIPPTKRKKTVFPGAVPVLPASPPPKDSLRSTPSHGSVSSLNSTGSLSPKHNIKQTQPTVNWVVPVADKMRFDEIFLKTDLDLDGYVSGQEVKEIFMHSGLNQNLLAHIWALADTRQTGKLSKDQFALAMYFIQQKVSKGIDPPQVLSPDMVPPSERGTPIPDSSSSLGSGEFTGVKELDDISQEIAQLQREKYTLEQDIREKEEAIRQKTNEVQELQNDLDRETSSLQELEAQKQDAQDRLDEMDQQKAKLRDMLSDVRQKCQDETQMISSLKTQIQSQESDLKSQEDDLNRAKSELNRLQQEETQLEQSIQAGKVQLETIIKSLKSTQDEINQARSKLAQLHESQQEAHRSLEQYDEVLDGAHGASLTNLADLSEGVSLTERGGFGTMHHNVPTELRSAMPPVAVLADLCTYLPKNLLWFPHLGKVSPPWLEAPDNLSQDDPFKNKALLFSNNAQELHPDPFQAEDPFKSDPFKGADPFKGDPFQNDPFAEQQIASTDPFGGDPFKESDPFRGSAPDDFFKKHTKNDPFSSDPFTKNPSLPSKLDPFESSDPFSSSSVSSRGSGHFGTLDPFGSGSFNSAEGFADFSQMSKPPPSGPFTSSFGGAGFSDDPFKSKQDTPALPPKKPAPPRPKPPSGKSTPVSQLGSADFPDSPDPFQPLGADSSDPFQNKRGFGDPFSGKDPFAPSSSAKPSKASSLGFADFTSFGNEEQQLAWAKRESEKAEQERLARLRRQEQEDLELAIALSKADMPA</sequence>
<keyword evidence="15" id="KW-0472">Membrane</keyword>
<comment type="subcellular location">
    <subcellularLocation>
        <location evidence="2">Cell membrane</location>
        <topology evidence="2">Peripheral membrane protein</topology>
    </subcellularLocation>
    <subcellularLocation>
        <location evidence="3">Endoplasmic reticulum lumen</location>
    </subcellularLocation>
    <subcellularLocation>
        <location evidence="20">Membrane</location>
        <location evidence="20">Coated pit</location>
    </subcellularLocation>
    <subcellularLocation>
        <location evidence="1">Nucleus</location>
    </subcellularLocation>
</comment>
<evidence type="ECO:0000256" key="15">
    <source>
        <dbReference type="ARBA" id="ARBA00023136"/>
    </source>
</evidence>
<dbReference type="GO" id="GO:0045296">
    <property type="term" value="F:cadherin binding"/>
    <property type="evidence" value="ECO:0007669"/>
    <property type="project" value="TreeGrafter"/>
</dbReference>
<keyword evidence="13" id="KW-0007">Acetylation</keyword>
<evidence type="ECO:0000256" key="23">
    <source>
        <dbReference type="ARBA" id="ARBA00069574"/>
    </source>
</evidence>
<comment type="similarity">
    <text evidence="4">Belongs to the calreticulin family.</text>
</comment>
<evidence type="ECO:0000256" key="7">
    <source>
        <dbReference type="ARBA" id="ARBA00022583"/>
    </source>
</evidence>
<dbReference type="InterPro" id="IPR013320">
    <property type="entry name" value="ConA-like_dom_sf"/>
</dbReference>
<evidence type="ECO:0000256" key="6">
    <source>
        <dbReference type="ARBA" id="ARBA00022553"/>
    </source>
</evidence>
<evidence type="ECO:0000256" key="24">
    <source>
        <dbReference type="ARBA" id="ARBA00082931"/>
    </source>
</evidence>
<dbReference type="PROSITE" id="PS00803">
    <property type="entry name" value="CALRETICULIN_1"/>
    <property type="match status" value="1"/>
</dbReference>
<feature type="compositionally biased region" description="Low complexity" evidence="27">
    <location>
        <begin position="1112"/>
        <end position="1126"/>
    </location>
</feature>
<evidence type="ECO:0000256" key="4">
    <source>
        <dbReference type="ARBA" id="ARBA00010983"/>
    </source>
</evidence>
<dbReference type="Gene3D" id="2.60.120.200">
    <property type="match status" value="1"/>
</dbReference>
<dbReference type="Proteomes" id="UP000052978">
    <property type="component" value="Unassembled WGS sequence"/>
</dbReference>
<dbReference type="PROSITE" id="PS00804">
    <property type="entry name" value="CALRETICULIN_2"/>
    <property type="match status" value="1"/>
</dbReference>
<feature type="compositionally biased region" description="Pro residues" evidence="27">
    <location>
        <begin position="1183"/>
        <end position="1197"/>
    </location>
</feature>
<feature type="compositionally biased region" description="Low complexity" evidence="27">
    <location>
        <begin position="1247"/>
        <end position="1259"/>
    </location>
</feature>
<keyword evidence="18" id="KW-0143">Chaperone</keyword>
<dbReference type="PANTHER" id="PTHR11216:SF69">
    <property type="entry name" value="EPIDERMAL GROWTH FACTOR RECEPTOR SUBSTRATE 15-LIKE 1"/>
    <property type="match status" value="1"/>
</dbReference>
<dbReference type="PROSITE" id="PS50330">
    <property type="entry name" value="UIM"/>
    <property type="match status" value="2"/>
</dbReference>
<evidence type="ECO:0000256" key="16">
    <source>
        <dbReference type="ARBA" id="ARBA00023157"/>
    </source>
</evidence>
<feature type="domain" description="EF-hand" evidence="30">
    <location>
        <begin position="513"/>
        <end position="548"/>
    </location>
</feature>
<evidence type="ECO:0000256" key="5">
    <source>
        <dbReference type="ARBA" id="ARBA00022475"/>
    </source>
</evidence>
<name>S7MEU6_MYOBR</name>
<feature type="region of interest" description="Disordered" evidence="27">
    <location>
        <begin position="711"/>
        <end position="734"/>
    </location>
</feature>
<keyword evidence="8" id="KW-0479">Metal-binding</keyword>
<dbReference type="Gene3D" id="1.10.238.10">
    <property type="entry name" value="EF-hand"/>
    <property type="match status" value="3"/>
</dbReference>
<evidence type="ECO:0000256" key="22">
    <source>
        <dbReference type="ARBA" id="ARBA00065399"/>
    </source>
</evidence>
<evidence type="ECO:0000256" key="18">
    <source>
        <dbReference type="ARBA" id="ARBA00023186"/>
    </source>
</evidence>
<keyword evidence="9 28" id="KW-0732">Signal</keyword>
<dbReference type="EMBL" id="KE161093">
    <property type="protein sequence ID" value="EPQ01705.1"/>
    <property type="molecule type" value="Genomic_DNA"/>
</dbReference>
<dbReference type="Pfam" id="PF00262">
    <property type="entry name" value="Calreticulin"/>
    <property type="match status" value="1"/>
</dbReference>
<dbReference type="InterPro" id="IPR011992">
    <property type="entry name" value="EF-hand-dom_pair"/>
</dbReference>
<evidence type="ECO:0000256" key="25">
    <source>
        <dbReference type="PIRSR" id="PIRSR601580-3"/>
    </source>
</evidence>
<evidence type="ECO:0000256" key="10">
    <source>
        <dbReference type="ARBA" id="ARBA00022737"/>
    </source>
</evidence>
<reference evidence="31 32" key="1">
    <citation type="journal article" date="2013" name="Nat. Commun.">
        <title>Genome analysis reveals insights into physiology and longevity of the Brandt's bat Myotis brandtii.</title>
        <authorList>
            <person name="Seim I."/>
            <person name="Fang X."/>
            <person name="Xiong Z."/>
            <person name="Lobanov A.V."/>
            <person name="Huang Z."/>
            <person name="Ma S."/>
            <person name="Feng Y."/>
            <person name="Turanov A.A."/>
            <person name="Zhu Y."/>
            <person name="Lenz T.L."/>
            <person name="Gerashchenko M.V."/>
            <person name="Fan D."/>
            <person name="Hee Yim S."/>
            <person name="Yao X."/>
            <person name="Jordan D."/>
            <person name="Xiong Y."/>
            <person name="Ma Y."/>
            <person name="Lyapunov A.N."/>
            <person name="Chen G."/>
            <person name="Kulakova O.I."/>
            <person name="Sun Y."/>
            <person name="Lee S.G."/>
            <person name="Bronson R.T."/>
            <person name="Moskalev A.A."/>
            <person name="Sunyaev S.R."/>
            <person name="Zhang G."/>
            <person name="Krogh A."/>
            <person name="Wang J."/>
            <person name="Gladyshev V.N."/>
        </authorList>
    </citation>
    <scope>NUCLEOTIDE SEQUENCE [LARGE SCALE GENOMIC DNA]</scope>
</reference>
<dbReference type="PROSITE" id="PS50222">
    <property type="entry name" value="EF_HAND_2"/>
    <property type="match status" value="2"/>
</dbReference>
<keyword evidence="17" id="KW-0168">Coated pit</keyword>
<keyword evidence="12" id="KW-0106">Calcium</keyword>
<evidence type="ECO:0000256" key="13">
    <source>
        <dbReference type="ARBA" id="ARBA00022990"/>
    </source>
</evidence>
<evidence type="ECO:0000256" key="17">
    <source>
        <dbReference type="ARBA" id="ARBA00023176"/>
    </source>
</evidence>
<evidence type="ECO:0000256" key="28">
    <source>
        <dbReference type="SAM" id="SignalP"/>
    </source>
</evidence>
<dbReference type="InterPro" id="IPR001580">
    <property type="entry name" value="Calret/calnex"/>
</dbReference>
<evidence type="ECO:0000256" key="20">
    <source>
        <dbReference type="ARBA" id="ARBA00037878"/>
    </source>
</evidence>
<feature type="compositionally biased region" description="Low complexity" evidence="27">
    <location>
        <begin position="595"/>
        <end position="609"/>
    </location>
</feature>
<keyword evidence="6" id="KW-0597">Phosphoprotein</keyword>
<dbReference type="GO" id="GO:0016197">
    <property type="term" value="P:endosomal transport"/>
    <property type="evidence" value="ECO:0007669"/>
    <property type="project" value="TreeGrafter"/>
</dbReference>